<evidence type="ECO:0000259" key="2">
    <source>
        <dbReference type="PROSITE" id="PS50097"/>
    </source>
</evidence>
<dbReference type="SUPFAM" id="SSF54695">
    <property type="entry name" value="POZ domain"/>
    <property type="match status" value="1"/>
</dbReference>
<reference evidence="3 4" key="1">
    <citation type="journal article" date="2018" name="BMC Genomics">
        <title>Genomic evidence for intraspecific hybridization in a clonal and extremely halotolerant yeast.</title>
        <authorList>
            <person name="Gostincar C."/>
            <person name="Stajich J.E."/>
            <person name="Zupancic J."/>
            <person name="Zalar P."/>
            <person name="Gunde-Cimerman N."/>
        </authorList>
    </citation>
    <scope>NUCLEOTIDE SEQUENCE [LARGE SCALE GENOMIC DNA]</scope>
    <source>
        <strain evidence="3 4">EXF-171</strain>
    </source>
</reference>
<feature type="region of interest" description="Disordered" evidence="1">
    <location>
        <begin position="240"/>
        <end position="262"/>
    </location>
</feature>
<dbReference type="InterPro" id="IPR000210">
    <property type="entry name" value="BTB/POZ_dom"/>
</dbReference>
<dbReference type="Gene3D" id="3.30.710.10">
    <property type="entry name" value="Potassium Channel Kv1.1, Chain A"/>
    <property type="match status" value="1"/>
</dbReference>
<organism evidence="3 4">
    <name type="scientific">Hortaea werneckii</name>
    <name type="common">Black yeast</name>
    <name type="synonym">Cladosporium werneckii</name>
    <dbReference type="NCBI Taxonomy" id="91943"/>
    <lineage>
        <taxon>Eukaryota</taxon>
        <taxon>Fungi</taxon>
        <taxon>Dikarya</taxon>
        <taxon>Ascomycota</taxon>
        <taxon>Pezizomycotina</taxon>
        <taxon>Dothideomycetes</taxon>
        <taxon>Dothideomycetidae</taxon>
        <taxon>Mycosphaerellales</taxon>
        <taxon>Teratosphaeriaceae</taxon>
        <taxon>Hortaea</taxon>
    </lineage>
</organism>
<evidence type="ECO:0000313" key="3">
    <source>
        <dbReference type="EMBL" id="RMZ00582.1"/>
    </source>
</evidence>
<proteinExistence type="predicted"/>
<dbReference type="SMART" id="SM00225">
    <property type="entry name" value="BTB"/>
    <property type="match status" value="1"/>
</dbReference>
<dbReference type="EMBL" id="QWIQ01000196">
    <property type="protein sequence ID" value="RMZ00582.1"/>
    <property type="molecule type" value="Genomic_DNA"/>
</dbReference>
<sequence>MSQDNVPSIVEALQECFETGEYADMTITCEDKIWRVHKVVVCSQVPFFAKAVTGRFKEAVDSCIDLVDDDPSAVEVMLRWLYYGTFQVEKSKPPSMSTILFLARSYTIADKYLLADLRTTVGQKLRAALMHRDWDVEDLLALIEESFAGADEFSSVAPELLRTWVISAAHANYTFCFHSSPSHMRFREVTSSRPDFLSGVRDLVEAERSRNNRKKQFLYAGAFGNGSGLAAHVPSRPGDISDPFSNLPGHPPKHRSGPFWQY</sequence>
<evidence type="ECO:0000313" key="4">
    <source>
        <dbReference type="Proteomes" id="UP000281468"/>
    </source>
</evidence>
<dbReference type="PANTHER" id="PTHR47843:SF5">
    <property type="entry name" value="BTB_POZ DOMAIN PROTEIN"/>
    <property type="match status" value="1"/>
</dbReference>
<dbReference type="Pfam" id="PF00651">
    <property type="entry name" value="BTB"/>
    <property type="match status" value="1"/>
</dbReference>
<dbReference type="InterPro" id="IPR011333">
    <property type="entry name" value="SKP1/BTB/POZ_sf"/>
</dbReference>
<protein>
    <recommendedName>
        <fullName evidence="2">BTB domain-containing protein</fullName>
    </recommendedName>
</protein>
<name>A0A3M7GIP0_HORWE</name>
<evidence type="ECO:0000256" key="1">
    <source>
        <dbReference type="SAM" id="MobiDB-lite"/>
    </source>
</evidence>
<feature type="domain" description="BTB" evidence="2">
    <location>
        <begin position="23"/>
        <end position="90"/>
    </location>
</feature>
<dbReference type="PROSITE" id="PS50097">
    <property type="entry name" value="BTB"/>
    <property type="match status" value="1"/>
</dbReference>
<accession>A0A3M7GIP0</accession>
<dbReference type="VEuPathDB" id="FungiDB:BTJ68_00224"/>
<comment type="caution">
    <text evidence="3">The sequence shown here is derived from an EMBL/GenBank/DDBJ whole genome shotgun (WGS) entry which is preliminary data.</text>
</comment>
<dbReference type="AlphaFoldDB" id="A0A3M7GIP0"/>
<dbReference type="CDD" id="cd18186">
    <property type="entry name" value="BTB_POZ_ZBTB_KLHL-like"/>
    <property type="match status" value="1"/>
</dbReference>
<gene>
    <name evidence="3" type="ORF">D0862_06679</name>
</gene>
<dbReference type="Proteomes" id="UP000281468">
    <property type="component" value="Unassembled WGS sequence"/>
</dbReference>
<dbReference type="PANTHER" id="PTHR47843">
    <property type="entry name" value="BTB DOMAIN-CONTAINING PROTEIN-RELATED"/>
    <property type="match status" value="1"/>
</dbReference>